<dbReference type="AlphaFoldDB" id="A0A3E3DZA0"/>
<accession>A0A3E3DZA0</accession>
<evidence type="ECO:0000313" key="1">
    <source>
        <dbReference type="EMBL" id="RGD74563.1"/>
    </source>
</evidence>
<dbReference type="Proteomes" id="UP000261212">
    <property type="component" value="Unassembled WGS sequence"/>
</dbReference>
<evidence type="ECO:0000313" key="2">
    <source>
        <dbReference type="Proteomes" id="UP000261212"/>
    </source>
</evidence>
<gene>
    <name evidence="1" type="ORF">DW687_07345</name>
</gene>
<dbReference type="EMBL" id="QUSM01000003">
    <property type="protein sequence ID" value="RGD74563.1"/>
    <property type="molecule type" value="Genomic_DNA"/>
</dbReference>
<comment type="caution">
    <text evidence="1">The sequence shown here is derived from an EMBL/GenBank/DDBJ whole genome shotgun (WGS) entry which is preliminary data.</text>
</comment>
<proteinExistence type="predicted"/>
<reference evidence="1 2" key="1">
    <citation type="submission" date="2018-08" db="EMBL/GenBank/DDBJ databases">
        <title>A genome reference for cultivated species of the human gut microbiota.</title>
        <authorList>
            <person name="Zou Y."/>
            <person name="Xue W."/>
            <person name="Luo G."/>
        </authorList>
    </citation>
    <scope>NUCLEOTIDE SEQUENCE [LARGE SCALE GENOMIC DNA]</scope>
    <source>
        <strain evidence="1 2">AM25-6</strain>
    </source>
</reference>
<name>A0A3E3DZA0_9FIRM</name>
<dbReference type="RefSeq" id="WP_117532255.1">
    <property type="nucleotide sequence ID" value="NZ_QUSM01000003.1"/>
</dbReference>
<organism evidence="1 2">
    <name type="scientific">Anaerofustis stercorihominis</name>
    <dbReference type="NCBI Taxonomy" id="214853"/>
    <lineage>
        <taxon>Bacteria</taxon>
        <taxon>Bacillati</taxon>
        <taxon>Bacillota</taxon>
        <taxon>Clostridia</taxon>
        <taxon>Eubacteriales</taxon>
        <taxon>Eubacteriaceae</taxon>
        <taxon>Anaerofustis</taxon>
    </lineage>
</organism>
<protein>
    <submittedName>
        <fullName evidence="1">Uncharacterized protein</fullName>
    </submittedName>
</protein>
<sequence length="181" mass="21388">MKYELPFLNNIYDSLETVNVDLFCFLELYQGEGYLSHDEIKHIILNLANLLELLIKWRLEQEHWALIFSDINKATYSNYIDGDFISVDIKSGIIRLESICGINCSFSACKKIYQYRNRLMHYTLNSIFEQIIKDLSDAMCEITKFMEGEIIGYLPEEAINDFMKSIYENKKYVNKLKKLEF</sequence>